<sequence>MGWKGIYWLLMSFVSWITAVGGAEPKAEPTTDFSLAPAMGVMEGERQIMTESQYKCLELLSRDGTRNKTASHCSRFWDGWLCWDETPLGLMLLRAVQTTPPLTPQKK</sequence>
<dbReference type="AlphaFoldDB" id="A0A5N5KKQ1"/>
<dbReference type="SUPFAM" id="SSF111418">
    <property type="entry name" value="Hormone receptor domain"/>
    <property type="match status" value="1"/>
</dbReference>
<comment type="caution">
    <text evidence="3">The sequence shown here is derived from an EMBL/GenBank/DDBJ whole genome shotgun (WGS) entry which is preliminary data.</text>
</comment>
<accession>A0A5N5KKQ1</accession>
<dbReference type="Gene3D" id="4.10.1240.10">
    <property type="entry name" value="GPCR, family 2, extracellular hormone receptor domain"/>
    <property type="match status" value="1"/>
</dbReference>
<name>A0A5N5KKQ1_PANHP</name>
<feature type="domain" description="G-protein coupled receptors family 2 profile 1" evidence="2">
    <location>
        <begin position="55"/>
        <end position="89"/>
    </location>
</feature>
<evidence type="ECO:0000313" key="3">
    <source>
        <dbReference type="EMBL" id="KAB5530828.1"/>
    </source>
</evidence>
<evidence type="ECO:0000259" key="2">
    <source>
        <dbReference type="PROSITE" id="PS50227"/>
    </source>
</evidence>
<organism evidence="3 4">
    <name type="scientific">Pangasianodon hypophthalmus</name>
    <name type="common">Striped catfish</name>
    <name type="synonym">Helicophagus hypophthalmus</name>
    <dbReference type="NCBI Taxonomy" id="310915"/>
    <lineage>
        <taxon>Eukaryota</taxon>
        <taxon>Metazoa</taxon>
        <taxon>Chordata</taxon>
        <taxon>Craniata</taxon>
        <taxon>Vertebrata</taxon>
        <taxon>Euteleostomi</taxon>
        <taxon>Actinopterygii</taxon>
        <taxon>Neopterygii</taxon>
        <taxon>Teleostei</taxon>
        <taxon>Ostariophysi</taxon>
        <taxon>Siluriformes</taxon>
        <taxon>Pangasiidae</taxon>
        <taxon>Pangasianodon</taxon>
    </lineage>
</organism>
<dbReference type="GO" id="GO:0016020">
    <property type="term" value="C:membrane"/>
    <property type="evidence" value="ECO:0007669"/>
    <property type="project" value="InterPro"/>
</dbReference>
<proteinExistence type="predicted"/>
<feature type="chain" id="PRO_5024373614" description="G-protein coupled receptors family 2 profile 1 domain-containing protein" evidence="1">
    <location>
        <begin position="23"/>
        <end position="107"/>
    </location>
</feature>
<dbReference type="PROSITE" id="PS50227">
    <property type="entry name" value="G_PROTEIN_RECEP_F2_3"/>
    <property type="match status" value="1"/>
</dbReference>
<evidence type="ECO:0000313" key="4">
    <source>
        <dbReference type="Proteomes" id="UP000327468"/>
    </source>
</evidence>
<dbReference type="Proteomes" id="UP000327468">
    <property type="component" value="Chromosome 23"/>
</dbReference>
<gene>
    <name evidence="3" type="ORF">PHYPO_G00133820</name>
</gene>
<dbReference type="EMBL" id="VFJC01000024">
    <property type="protein sequence ID" value="KAB5530828.1"/>
    <property type="molecule type" value="Genomic_DNA"/>
</dbReference>
<keyword evidence="4" id="KW-1185">Reference proteome</keyword>
<reference evidence="3 4" key="1">
    <citation type="submission" date="2019-06" db="EMBL/GenBank/DDBJ databases">
        <title>A chromosome-scale genome assembly of the striped catfish, Pangasianodon hypophthalmus.</title>
        <authorList>
            <person name="Wen M."/>
            <person name="Zahm M."/>
            <person name="Roques C."/>
            <person name="Cabau C."/>
            <person name="Klopp C."/>
            <person name="Donnadieu C."/>
            <person name="Jouanno E."/>
            <person name="Avarre J.-C."/>
            <person name="Campet M."/>
            <person name="Ha T.T.T."/>
            <person name="Dugue R."/>
            <person name="Lampietro C."/>
            <person name="Louis A."/>
            <person name="Herpin A."/>
            <person name="Echchiki A."/>
            <person name="Berthelot C."/>
            <person name="Parey E."/>
            <person name="Roest-Crollius H."/>
            <person name="Braasch I."/>
            <person name="Postlethwait J."/>
            <person name="Bobe J."/>
            <person name="Montfort J."/>
            <person name="Bouchez O."/>
            <person name="Begum T."/>
            <person name="Schartl M."/>
            <person name="Guiguen Y."/>
        </authorList>
    </citation>
    <scope>NUCLEOTIDE SEQUENCE [LARGE SCALE GENOMIC DNA]</scope>
    <source>
        <strain evidence="3 4">Indonesia</strain>
        <tissue evidence="3">Blood</tissue>
    </source>
</reference>
<dbReference type="InterPro" id="IPR001879">
    <property type="entry name" value="GPCR_2_extracellular_dom"/>
</dbReference>
<protein>
    <recommendedName>
        <fullName evidence="2">G-protein coupled receptors family 2 profile 1 domain-containing protein</fullName>
    </recommendedName>
</protein>
<dbReference type="GO" id="GO:0004930">
    <property type="term" value="F:G protein-coupled receptor activity"/>
    <property type="evidence" value="ECO:0007669"/>
    <property type="project" value="InterPro"/>
</dbReference>
<dbReference type="InterPro" id="IPR036445">
    <property type="entry name" value="GPCR_2_extracell_dom_sf"/>
</dbReference>
<feature type="signal peptide" evidence="1">
    <location>
        <begin position="1"/>
        <end position="22"/>
    </location>
</feature>
<keyword evidence="1" id="KW-0732">Signal</keyword>
<evidence type="ECO:0000256" key="1">
    <source>
        <dbReference type="SAM" id="SignalP"/>
    </source>
</evidence>